<gene>
    <name evidence="3" type="ORF">RhiirA4_483046</name>
</gene>
<comment type="caution">
    <text evidence="3">The sequence shown here is derived from an EMBL/GenBank/DDBJ whole genome shotgun (WGS) entry which is preliminary data.</text>
</comment>
<evidence type="ECO:0000313" key="3">
    <source>
        <dbReference type="EMBL" id="PKY59908.1"/>
    </source>
</evidence>
<name>A0A2I1HM01_9GLOM</name>
<reference evidence="3 4" key="1">
    <citation type="submission" date="2015-10" db="EMBL/GenBank/DDBJ databases">
        <title>Genome analyses suggest a sexual origin of heterokaryosis in a supposedly ancient asexual fungus.</title>
        <authorList>
            <person name="Ropars J."/>
            <person name="Sedzielewska K."/>
            <person name="Noel J."/>
            <person name="Charron P."/>
            <person name="Farinelli L."/>
            <person name="Marton T."/>
            <person name="Kruger M."/>
            <person name="Pelin A."/>
            <person name="Brachmann A."/>
            <person name="Corradi N."/>
        </authorList>
    </citation>
    <scope>NUCLEOTIDE SEQUENCE [LARGE SCALE GENOMIC DNA]</scope>
    <source>
        <strain evidence="3 4">A4</strain>
    </source>
</reference>
<dbReference type="Proteomes" id="UP000234323">
    <property type="component" value="Unassembled WGS sequence"/>
</dbReference>
<proteinExistence type="predicted"/>
<dbReference type="EMBL" id="LLXI01003840">
    <property type="protein sequence ID" value="PKY59908.1"/>
    <property type="molecule type" value="Genomic_DNA"/>
</dbReference>
<evidence type="ECO:0000256" key="2">
    <source>
        <dbReference type="SAM" id="MobiDB-lite"/>
    </source>
</evidence>
<accession>A0A2I1HM01</accession>
<dbReference type="VEuPathDB" id="FungiDB:RhiirFUN_022186"/>
<keyword evidence="4" id="KW-1185">Reference proteome</keyword>
<sequence length="334" mass="38876">MKTKNKNNNIQPIRRSSRVTKKTATQENNVPTTITNLNDSNTSFTNMSDNAKSRNKRKKVLEINNNFHNNEIEIPDNHSSDEPSQKKLRSENPFSESIQTNITNENQIVTETLIYNTTQEETEEIENFTNPVNLEGETNYFQFLENQKLTDETNYILGIPLILVKILKICQETQSDTKGLRQTIDSLEKTVTKQKEEIQKLNDALKSFKGSGNHINNVNWIEPYWRYMIVDLFPENKYPSEEVLCETARQVLTQRQPERMRLMMQSGQWDAFFRSTISSVLKEKMSKYRGDQVKKIKAALFDCFPKKIPKFNSKTDPNIISEFKKSNDASSYFE</sequence>
<keyword evidence="1" id="KW-0175">Coiled coil</keyword>
<feature type="coiled-coil region" evidence="1">
    <location>
        <begin position="170"/>
        <end position="211"/>
    </location>
</feature>
<dbReference type="AlphaFoldDB" id="A0A2I1HM01"/>
<organism evidence="3 4">
    <name type="scientific">Rhizophagus irregularis</name>
    <dbReference type="NCBI Taxonomy" id="588596"/>
    <lineage>
        <taxon>Eukaryota</taxon>
        <taxon>Fungi</taxon>
        <taxon>Fungi incertae sedis</taxon>
        <taxon>Mucoromycota</taxon>
        <taxon>Glomeromycotina</taxon>
        <taxon>Glomeromycetes</taxon>
        <taxon>Glomerales</taxon>
        <taxon>Glomeraceae</taxon>
        <taxon>Rhizophagus</taxon>
    </lineage>
</organism>
<feature type="compositionally biased region" description="Polar residues" evidence="2">
    <location>
        <begin position="22"/>
        <end position="50"/>
    </location>
</feature>
<feature type="region of interest" description="Disordered" evidence="2">
    <location>
        <begin position="1"/>
        <end position="95"/>
    </location>
</feature>
<feature type="compositionally biased region" description="Polar residues" evidence="2">
    <location>
        <begin position="1"/>
        <end position="11"/>
    </location>
</feature>
<protein>
    <submittedName>
        <fullName evidence="3">Uncharacterized protein</fullName>
    </submittedName>
</protein>
<evidence type="ECO:0000313" key="4">
    <source>
        <dbReference type="Proteomes" id="UP000234323"/>
    </source>
</evidence>
<evidence type="ECO:0000256" key="1">
    <source>
        <dbReference type="SAM" id="Coils"/>
    </source>
</evidence>
<dbReference type="VEuPathDB" id="FungiDB:RhiirA1_481446"/>
<feature type="compositionally biased region" description="Basic and acidic residues" evidence="2">
    <location>
        <begin position="75"/>
        <end position="90"/>
    </location>
</feature>